<dbReference type="Proteomes" id="UP001482154">
    <property type="component" value="Unassembled WGS sequence"/>
</dbReference>
<proteinExistence type="predicted"/>
<evidence type="ECO:0000256" key="1">
    <source>
        <dbReference type="SAM" id="MobiDB-lite"/>
    </source>
</evidence>
<gene>
    <name evidence="2" type="ORF">AAAU51_10175</name>
</gene>
<name>A0ABV1IWE5_9FIRM</name>
<protein>
    <recommendedName>
        <fullName evidence="4">DNA replication protein</fullName>
    </recommendedName>
</protein>
<dbReference type="RefSeq" id="WP_349111163.1">
    <property type="nucleotide sequence ID" value="NZ_JBBNIN010000015.1"/>
</dbReference>
<evidence type="ECO:0008006" key="4">
    <source>
        <dbReference type="Google" id="ProtNLM"/>
    </source>
</evidence>
<comment type="caution">
    <text evidence="2">The sequence shown here is derived from an EMBL/GenBank/DDBJ whole genome shotgun (WGS) entry which is preliminary data.</text>
</comment>
<reference evidence="2 3" key="1">
    <citation type="submission" date="2024-04" db="EMBL/GenBank/DDBJ databases">
        <title>Human intestinal bacterial collection.</title>
        <authorList>
            <person name="Pauvert C."/>
            <person name="Hitch T.C.A."/>
            <person name="Clavel T."/>
        </authorList>
    </citation>
    <scope>NUCLEOTIDE SEQUENCE [LARGE SCALE GENOMIC DNA]</scope>
    <source>
        <strain evidence="2 3">CLA-AA-H249</strain>
    </source>
</reference>
<evidence type="ECO:0000313" key="2">
    <source>
        <dbReference type="EMBL" id="MEQ2711538.1"/>
    </source>
</evidence>
<evidence type="ECO:0000313" key="3">
    <source>
        <dbReference type="Proteomes" id="UP001482154"/>
    </source>
</evidence>
<organism evidence="2 3">
    <name type="scientific">Anaerostipes amylophilus</name>
    <dbReference type="NCBI Taxonomy" id="2981779"/>
    <lineage>
        <taxon>Bacteria</taxon>
        <taxon>Bacillati</taxon>
        <taxon>Bacillota</taxon>
        <taxon>Clostridia</taxon>
        <taxon>Lachnospirales</taxon>
        <taxon>Lachnospiraceae</taxon>
        <taxon>Anaerostipes</taxon>
    </lineage>
</organism>
<dbReference type="EMBL" id="JBBNIN010000015">
    <property type="protein sequence ID" value="MEQ2711538.1"/>
    <property type="molecule type" value="Genomic_DNA"/>
</dbReference>
<sequence length="278" mass="31135">MANRRMVSKNVVESDPFLDMPAESQALYTHLMLNTDDDGFIDNPGSIRRMTGFSEDSFKLLIAKGFLIGFPNGVVAITHWDMQNHIQPAKKTGTVYVDELGMLTIDKQGKYVFLDELSENCRTNADRLPDSCRTNAGQDETAADEENQAKQRSGANYQKIAGQMPTDCRHRLGKDRLSKVNLGKDNLDKNRLPKDGEEVANLFNDICKSYKPVENHLDYSGQISKCIALGYTLNDFKAAFINAEKSDLLKGLKGEHPYQSNFGWILDNLDVVKGGKYN</sequence>
<accession>A0ABV1IWE5</accession>
<feature type="region of interest" description="Disordered" evidence="1">
    <location>
        <begin position="126"/>
        <end position="154"/>
    </location>
</feature>
<keyword evidence="3" id="KW-1185">Reference proteome</keyword>